<organism evidence="7">
    <name type="scientific">freshwater metagenome</name>
    <dbReference type="NCBI Taxonomy" id="449393"/>
    <lineage>
        <taxon>unclassified sequences</taxon>
        <taxon>metagenomes</taxon>
        <taxon>ecological metagenomes</taxon>
    </lineage>
</organism>
<dbReference type="InterPro" id="IPR045584">
    <property type="entry name" value="Pilin-like"/>
</dbReference>
<gene>
    <name evidence="7" type="ORF">UFOPK2254_00851</name>
</gene>
<evidence type="ECO:0000256" key="1">
    <source>
        <dbReference type="ARBA" id="ARBA00004167"/>
    </source>
</evidence>
<dbReference type="GO" id="GO:0016020">
    <property type="term" value="C:membrane"/>
    <property type="evidence" value="ECO:0007669"/>
    <property type="project" value="UniProtKB-SubCell"/>
</dbReference>
<feature type="transmembrane region" description="Helical" evidence="6">
    <location>
        <begin position="21"/>
        <end position="46"/>
    </location>
</feature>
<name>A0A6J6LPQ1_9ZZZZ</name>
<keyword evidence="3 6" id="KW-0812">Transmembrane</keyword>
<dbReference type="Gene3D" id="3.30.700.10">
    <property type="entry name" value="Glycoprotein, Type 4 Pilin"/>
    <property type="match status" value="1"/>
</dbReference>
<evidence type="ECO:0000256" key="3">
    <source>
        <dbReference type="ARBA" id="ARBA00022692"/>
    </source>
</evidence>
<dbReference type="InterPro" id="IPR002416">
    <property type="entry name" value="T2SS_protein-GspH"/>
</dbReference>
<dbReference type="InterPro" id="IPR012902">
    <property type="entry name" value="N_methyl_site"/>
</dbReference>
<keyword evidence="5 6" id="KW-0472">Membrane</keyword>
<dbReference type="EMBL" id="CAEZWO010000077">
    <property type="protein sequence ID" value="CAB4662769.1"/>
    <property type="molecule type" value="Genomic_DNA"/>
</dbReference>
<dbReference type="PRINTS" id="PR00885">
    <property type="entry name" value="BCTERIALGSPH"/>
</dbReference>
<evidence type="ECO:0000256" key="5">
    <source>
        <dbReference type="ARBA" id="ARBA00023136"/>
    </source>
</evidence>
<proteinExistence type="predicted"/>
<reference evidence="7" key="1">
    <citation type="submission" date="2020-05" db="EMBL/GenBank/DDBJ databases">
        <authorList>
            <person name="Chiriac C."/>
            <person name="Salcher M."/>
            <person name="Ghai R."/>
            <person name="Kavagutti S V."/>
        </authorList>
    </citation>
    <scope>NUCLEOTIDE SEQUENCE</scope>
</reference>
<dbReference type="SUPFAM" id="SSF54523">
    <property type="entry name" value="Pili subunits"/>
    <property type="match status" value="1"/>
</dbReference>
<accession>A0A6J6LPQ1</accession>
<dbReference type="AlphaFoldDB" id="A0A6J6LPQ1"/>
<evidence type="ECO:0000313" key="7">
    <source>
        <dbReference type="EMBL" id="CAB4662769.1"/>
    </source>
</evidence>
<dbReference type="NCBIfam" id="TIGR02532">
    <property type="entry name" value="IV_pilin_GFxxxE"/>
    <property type="match status" value="1"/>
</dbReference>
<evidence type="ECO:0000256" key="4">
    <source>
        <dbReference type="ARBA" id="ARBA00022989"/>
    </source>
</evidence>
<dbReference type="GO" id="GO:0015628">
    <property type="term" value="P:protein secretion by the type II secretion system"/>
    <property type="evidence" value="ECO:0007669"/>
    <property type="project" value="InterPro"/>
</dbReference>
<evidence type="ECO:0000256" key="2">
    <source>
        <dbReference type="ARBA" id="ARBA00022481"/>
    </source>
</evidence>
<sequence>MIKTIQRLIKKRDALRLAGDDGFTLLELLVVILIIGILAAIVVVALSGTSQDAGAKACGQDASNLYSALTSAGSTSQTSSQTLTVQTVAYTVTTGVAVSAAMTIPNGSGIFPGQSVAGANIPTGAIINTTDFSTAGTAKITLKWSTAGSSSSFSTTATAYTFSGNANFPTAAATITAAAAVIPGATSTNTYKWQAYNTAYELNSLIPGFITKIPTELAVYYVTVQGTATLATPIVVVGPTTTWISSNQGQTCTVAGI</sequence>
<dbReference type="Pfam" id="PF07963">
    <property type="entry name" value="N_methyl"/>
    <property type="match status" value="1"/>
</dbReference>
<protein>
    <submittedName>
        <fullName evidence="7">Unannotated protein</fullName>
    </submittedName>
</protein>
<keyword evidence="2" id="KW-0488">Methylation</keyword>
<evidence type="ECO:0000256" key="6">
    <source>
        <dbReference type="SAM" id="Phobius"/>
    </source>
</evidence>
<dbReference type="GO" id="GO:0015627">
    <property type="term" value="C:type II protein secretion system complex"/>
    <property type="evidence" value="ECO:0007669"/>
    <property type="project" value="InterPro"/>
</dbReference>
<comment type="subcellular location">
    <subcellularLocation>
        <location evidence="1">Membrane</location>
        <topology evidence="1">Single-pass membrane protein</topology>
    </subcellularLocation>
</comment>
<keyword evidence="4 6" id="KW-1133">Transmembrane helix</keyword>